<proteinExistence type="predicted"/>
<reference evidence="1 2" key="1">
    <citation type="journal article" date="2015" name="Nature">
        <title>rRNA introns, odd ribosomes, and small enigmatic genomes across a large radiation of phyla.</title>
        <authorList>
            <person name="Brown C.T."/>
            <person name="Hug L.A."/>
            <person name="Thomas B.C."/>
            <person name="Sharon I."/>
            <person name="Castelle C.J."/>
            <person name="Singh A."/>
            <person name="Wilkins M.J."/>
            <person name="Williams K.H."/>
            <person name="Banfield J.F."/>
        </authorList>
    </citation>
    <scope>NUCLEOTIDE SEQUENCE [LARGE SCALE GENOMIC DNA]</scope>
</reference>
<sequence length="114" mass="13681">MRLFRREASETEKLFGLFHSDLKRKEFDLMVFDKKQIKKHFGRGLYETWRKSLEALHYRKIIIIFKEKEPKISWPSDNYPDRLVVNMARTPDKEALLGAEEELLGLLELEEEIL</sequence>
<accession>A0A0G1UAC4</accession>
<evidence type="ECO:0000313" key="2">
    <source>
        <dbReference type="Proteomes" id="UP000034877"/>
    </source>
</evidence>
<protein>
    <submittedName>
        <fullName evidence="1">Uncharacterized protein</fullName>
    </submittedName>
</protein>
<dbReference type="Proteomes" id="UP000034877">
    <property type="component" value="Unassembled WGS sequence"/>
</dbReference>
<comment type="caution">
    <text evidence="1">The sequence shown here is derived from an EMBL/GenBank/DDBJ whole genome shotgun (WGS) entry which is preliminary data.</text>
</comment>
<dbReference type="AlphaFoldDB" id="A0A0G1UAC4"/>
<evidence type="ECO:0000313" key="1">
    <source>
        <dbReference type="EMBL" id="KKU91116.1"/>
    </source>
</evidence>
<organism evidence="1 2">
    <name type="scientific">Candidatus Amesbacteria bacterium GW2011_GWC1_48_10</name>
    <dbReference type="NCBI Taxonomy" id="1618365"/>
    <lineage>
        <taxon>Bacteria</taxon>
        <taxon>Candidatus Amesiibacteriota</taxon>
    </lineage>
</organism>
<dbReference type="EMBL" id="LCPE01000046">
    <property type="protein sequence ID" value="KKU91116.1"/>
    <property type="molecule type" value="Genomic_DNA"/>
</dbReference>
<name>A0A0G1UAC4_9BACT</name>
<gene>
    <name evidence="1" type="ORF">UY22_C0046G0002</name>
</gene>